<organism evidence="6 7">
    <name type="scientific">Jiangella aurantiaca</name>
    <dbReference type="NCBI Taxonomy" id="2530373"/>
    <lineage>
        <taxon>Bacteria</taxon>
        <taxon>Bacillati</taxon>
        <taxon>Actinomycetota</taxon>
        <taxon>Actinomycetes</taxon>
        <taxon>Jiangellales</taxon>
        <taxon>Jiangellaceae</taxon>
        <taxon>Jiangella</taxon>
    </lineage>
</organism>
<dbReference type="InterPro" id="IPR009057">
    <property type="entry name" value="Homeodomain-like_sf"/>
</dbReference>
<evidence type="ECO:0000256" key="4">
    <source>
        <dbReference type="PROSITE-ProRule" id="PRU00335"/>
    </source>
</evidence>
<dbReference type="PANTHER" id="PTHR30055:SF234">
    <property type="entry name" value="HTH-TYPE TRANSCRIPTIONAL REGULATOR BETI"/>
    <property type="match status" value="1"/>
</dbReference>
<evidence type="ECO:0000313" key="6">
    <source>
        <dbReference type="EMBL" id="TDD72702.1"/>
    </source>
</evidence>
<dbReference type="PANTHER" id="PTHR30055">
    <property type="entry name" value="HTH-TYPE TRANSCRIPTIONAL REGULATOR RUTR"/>
    <property type="match status" value="1"/>
</dbReference>
<gene>
    <name evidence="6" type="ORF">E1262_02275</name>
</gene>
<dbReference type="Pfam" id="PF13305">
    <property type="entry name" value="TetR_C_33"/>
    <property type="match status" value="1"/>
</dbReference>
<keyword evidence="7" id="KW-1185">Reference proteome</keyword>
<feature type="DNA-binding region" description="H-T-H motif" evidence="4">
    <location>
        <begin position="47"/>
        <end position="66"/>
    </location>
</feature>
<evidence type="ECO:0000313" key="7">
    <source>
        <dbReference type="Proteomes" id="UP000295217"/>
    </source>
</evidence>
<accession>A0A4R5AQR3</accession>
<dbReference type="SUPFAM" id="SSF48498">
    <property type="entry name" value="Tetracyclin repressor-like, C-terminal domain"/>
    <property type="match status" value="1"/>
</dbReference>
<sequence>MTPRRSPQAGTERSLLAKAGYHHGNLRSALIESAVALVRARGAHRFTLAEAARVAGVTAAAPYRHFESREELLACVAESGFEQLKVAMNAVDLTAWDDPLDRVIALGMEYVQFAIREPQLFRLMFSVEERLPASAAGLAALDLLEQTLEQAGRAGRLTVDAGTAKRAAWALAHGVAILRIDGMATFESDTTTDIASTLRTLLTGLAGTPEA</sequence>
<dbReference type="RefSeq" id="WP_132101419.1">
    <property type="nucleotide sequence ID" value="NZ_SMLB01000002.1"/>
</dbReference>
<proteinExistence type="predicted"/>
<dbReference type="OrthoDB" id="3173376at2"/>
<reference evidence="6 7" key="1">
    <citation type="submission" date="2019-02" db="EMBL/GenBank/DDBJ databases">
        <title>Draft genome sequences of novel Actinobacteria.</title>
        <authorList>
            <person name="Sahin N."/>
            <person name="Ay H."/>
            <person name="Saygin H."/>
        </authorList>
    </citation>
    <scope>NUCLEOTIDE SEQUENCE [LARGE SCALE GENOMIC DNA]</scope>
    <source>
        <strain evidence="6 7">8K307</strain>
    </source>
</reference>
<dbReference type="SUPFAM" id="SSF46689">
    <property type="entry name" value="Homeodomain-like"/>
    <property type="match status" value="1"/>
</dbReference>
<dbReference type="AlphaFoldDB" id="A0A4R5AQR3"/>
<dbReference type="Proteomes" id="UP000295217">
    <property type="component" value="Unassembled WGS sequence"/>
</dbReference>
<dbReference type="Pfam" id="PF00440">
    <property type="entry name" value="TetR_N"/>
    <property type="match status" value="1"/>
</dbReference>
<keyword evidence="3" id="KW-0804">Transcription</keyword>
<dbReference type="EMBL" id="SMLB01000002">
    <property type="protein sequence ID" value="TDD72702.1"/>
    <property type="molecule type" value="Genomic_DNA"/>
</dbReference>
<evidence type="ECO:0000256" key="2">
    <source>
        <dbReference type="ARBA" id="ARBA00023125"/>
    </source>
</evidence>
<dbReference type="GO" id="GO:0000976">
    <property type="term" value="F:transcription cis-regulatory region binding"/>
    <property type="evidence" value="ECO:0007669"/>
    <property type="project" value="TreeGrafter"/>
</dbReference>
<feature type="domain" description="HTH tetR-type" evidence="5">
    <location>
        <begin position="24"/>
        <end position="84"/>
    </location>
</feature>
<dbReference type="InterPro" id="IPR025996">
    <property type="entry name" value="MT1864/Rv1816-like_C"/>
</dbReference>
<dbReference type="PROSITE" id="PS50977">
    <property type="entry name" value="HTH_TETR_2"/>
    <property type="match status" value="1"/>
</dbReference>
<dbReference type="InterPro" id="IPR050109">
    <property type="entry name" value="HTH-type_TetR-like_transc_reg"/>
</dbReference>
<keyword evidence="2 4" id="KW-0238">DNA-binding</keyword>
<evidence type="ECO:0000256" key="3">
    <source>
        <dbReference type="ARBA" id="ARBA00023163"/>
    </source>
</evidence>
<dbReference type="PRINTS" id="PR00455">
    <property type="entry name" value="HTHTETR"/>
</dbReference>
<dbReference type="InterPro" id="IPR036271">
    <property type="entry name" value="Tet_transcr_reg_TetR-rel_C_sf"/>
</dbReference>
<dbReference type="InterPro" id="IPR001647">
    <property type="entry name" value="HTH_TetR"/>
</dbReference>
<comment type="caution">
    <text evidence="6">The sequence shown here is derived from an EMBL/GenBank/DDBJ whole genome shotgun (WGS) entry which is preliminary data.</text>
</comment>
<dbReference type="GO" id="GO:0003700">
    <property type="term" value="F:DNA-binding transcription factor activity"/>
    <property type="evidence" value="ECO:0007669"/>
    <property type="project" value="TreeGrafter"/>
</dbReference>
<name>A0A4R5AQR3_9ACTN</name>
<dbReference type="Gene3D" id="1.10.357.10">
    <property type="entry name" value="Tetracycline Repressor, domain 2"/>
    <property type="match status" value="1"/>
</dbReference>
<keyword evidence="1" id="KW-0805">Transcription regulation</keyword>
<evidence type="ECO:0000256" key="1">
    <source>
        <dbReference type="ARBA" id="ARBA00023015"/>
    </source>
</evidence>
<protein>
    <submittedName>
        <fullName evidence="6">TetR/AcrR family transcriptional regulator</fullName>
    </submittedName>
</protein>
<evidence type="ECO:0000259" key="5">
    <source>
        <dbReference type="PROSITE" id="PS50977"/>
    </source>
</evidence>